<name>A0ABV1UV82_9ACTN</name>
<protein>
    <recommendedName>
        <fullName evidence="3">Methyltransferase</fullName>
    </recommendedName>
</protein>
<keyword evidence="2" id="KW-1185">Reference proteome</keyword>
<sequence length="113" mass="11976">MPPCAHLLHAPTPQESTSVDMAAAMASLSDPDRTGKVLEAAGFEEIRITGVQAATCWGQDAADAVDFYVSRHPGAEVTEPARAAMREALRPYETERGVLLAAGVWVVTARRAG</sequence>
<evidence type="ECO:0000313" key="1">
    <source>
        <dbReference type="EMBL" id="MER6614152.1"/>
    </source>
</evidence>
<dbReference type="EMBL" id="JBEPBX010000008">
    <property type="protein sequence ID" value="MER6614152.1"/>
    <property type="molecule type" value="Genomic_DNA"/>
</dbReference>
<comment type="caution">
    <text evidence="1">The sequence shown here is derived from an EMBL/GenBank/DDBJ whole genome shotgun (WGS) entry which is preliminary data.</text>
</comment>
<evidence type="ECO:0000313" key="2">
    <source>
        <dbReference type="Proteomes" id="UP001445472"/>
    </source>
</evidence>
<dbReference type="Proteomes" id="UP001445472">
    <property type="component" value="Unassembled WGS sequence"/>
</dbReference>
<accession>A0ABV1UV82</accession>
<proteinExistence type="predicted"/>
<reference evidence="1 2" key="1">
    <citation type="submission" date="2024-06" db="EMBL/GenBank/DDBJ databases">
        <title>The Natural Products Discovery Center: Release of the First 8490 Sequenced Strains for Exploring Actinobacteria Biosynthetic Diversity.</title>
        <authorList>
            <person name="Kalkreuter E."/>
            <person name="Kautsar S.A."/>
            <person name="Yang D."/>
            <person name="Bader C.D."/>
            <person name="Teijaro C.N."/>
            <person name="Fluegel L."/>
            <person name="Davis C.M."/>
            <person name="Simpson J.R."/>
            <person name="Lauterbach L."/>
            <person name="Steele A.D."/>
            <person name="Gui C."/>
            <person name="Meng S."/>
            <person name="Li G."/>
            <person name="Viehrig K."/>
            <person name="Ye F."/>
            <person name="Su P."/>
            <person name="Kiefer A.F."/>
            <person name="Nichols A."/>
            <person name="Cepeda A.J."/>
            <person name="Yan W."/>
            <person name="Fan B."/>
            <person name="Jiang Y."/>
            <person name="Adhikari A."/>
            <person name="Zheng C.-J."/>
            <person name="Schuster L."/>
            <person name="Cowan T.M."/>
            <person name="Smanski M.J."/>
            <person name="Chevrette M.G."/>
            <person name="De Carvalho L.P.S."/>
            <person name="Shen B."/>
        </authorList>
    </citation>
    <scope>NUCLEOTIDE SEQUENCE [LARGE SCALE GENOMIC DNA]</scope>
    <source>
        <strain evidence="1 2">NPDC000837</strain>
    </source>
</reference>
<organism evidence="1 2">
    <name type="scientific">Streptomyces xantholiticus</name>
    <dbReference type="NCBI Taxonomy" id="68285"/>
    <lineage>
        <taxon>Bacteria</taxon>
        <taxon>Bacillati</taxon>
        <taxon>Actinomycetota</taxon>
        <taxon>Actinomycetes</taxon>
        <taxon>Kitasatosporales</taxon>
        <taxon>Streptomycetaceae</taxon>
        <taxon>Streptomyces</taxon>
    </lineage>
</organism>
<evidence type="ECO:0008006" key="3">
    <source>
        <dbReference type="Google" id="ProtNLM"/>
    </source>
</evidence>
<dbReference type="RefSeq" id="WP_351976101.1">
    <property type="nucleotide sequence ID" value="NZ_JBEPBX010000008.1"/>
</dbReference>
<gene>
    <name evidence="1" type="ORF">ABT276_12380</name>
</gene>